<dbReference type="PANTHER" id="PTHR43283:SF3">
    <property type="entry name" value="BETA-LACTAMASE FAMILY PROTEIN (AFU_ORTHOLOGUE AFUA_5G07500)"/>
    <property type="match status" value="1"/>
</dbReference>
<reference evidence="2" key="1">
    <citation type="journal article" date="2021" name="Nat. Commun.">
        <title>Genetic determinants of endophytism in the Arabidopsis root mycobiome.</title>
        <authorList>
            <person name="Mesny F."/>
            <person name="Miyauchi S."/>
            <person name="Thiergart T."/>
            <person name="Pickel B."/>
            <person name="Atanasova L."/>
            <person name="Karlsson M."/>
            <person name="Huettel B."/>
            <person name="Barry K.W."/>
            <person name="Haridas S."/>
            <person name="Chen C."/>
            <person name="Bauer D."/>
            <person name="Andreopoulos W."/>
            <person name="Pangilinan J."/>
            <person name="LaButti K."/>
            <person name="Riley R."/>
            <person name="Lipzen A."/>
            <person name="Clum A."/>
            <person name="Drula E."/>
            <person name="Henrissat B."/>
            <person name="Kohler A."/>
            <person name="Grigoriev I.V."/>
            <person name="Martin F.M."/>
            <person name="Hacquard S."/>
        </authorList>
    </citation>
    <scope>NUCLEOTIDE SEQUENCE</scope>
    <source>
        <strain evidence="2">FSSC 5 MPI-SDFR-AT-0091</strain>
    </source>
</reference>
<dbReference type="InterPro" id="IPR001466">
    <property type="entry name" value="Beta-lactam-related"/>
</dbReference>
<evidence type="ECO:0000313" key="2">
    <source>
        <dbReference type="EMBL" id="KAH7250803.1"/>
    </source>
</evidence>
<evidence type="ECO:0000259" key="1">
    <source>
        <dbReference type="Pfam" id="PF00144"/>
    </source>
</evidence>
<dbReference type="EMBL" id="JAGTJS010000012">
    <property type="protein sequence ID" value="KAH7250803.1"/>
    <property type="molecule type" value="Genomic_DNA"/>
</dbReference>
<dbReference type="AlphaFoldDB" id="A0A9P9H458"/>
<dbReference type="InterPro" id="IPR012338">
    <property type="entry name" value="Beta-lactam/transpept-like"/>
</dbReference>
<dbReference type="SUPFAM" id="SSF56601">
    <property type="entry name" value="beta-lactamase/transpeptidase-like"/>
    <property type="match status" value="1"/>
</dbReference>
<dbReference type="OrthoDB" id="428260at2759"/>
<sequence>MSSILSAGLQDKLRDIINEYTSGGADRKIPGLHCSGTRGMSSQDLMSADTIFYLASFTKVATSVSCMQLVERGLLHLDDADEVERICPELRDVKTLAGFGYAFEDDKLAEYTRPVGADDFSGEAVEIANRPLVNQPGERFQYGISMDWVGVMIERVSGKSLDEYFKTNIFRPMGMNSVTFHPSEEAKANMAYMHRRSADEKLATTDHFYRRPLLAYGEGNKAPCAGGHGCFGKPAEFGRLLSLLLNDGIDKVTGIRLLKPETIQDMFTDQIADKPRYSNVCVPVAKPELANPTPLTPMPDDHTEGWGMSFSISHFPSETGRAPGTASWEGLANLFWFADRKNNIGGIIASQIIPYGDRLVLECSDRVETEIYRALQQVDGS</sequence>
<evidence type="ECO:0000313" key="3">
    <source>
        <dbReference type="Proteomes" id="UP000736672"/>
    </source>
</evidence>
<protein>
    <submittedName>
        <fullName evidence="2">Beta-lactamase/transpeptidase-like protein</fullName>
    </submittedName>
</protein>
<proteinExistence type="predicted"/>
<dbReference type="Gene3D" id="3.40.710.10">
    <property type="entry name" value="DD-peptidase/beta-lactamase superfamily"/>
    <property type="match status" value="1"/>
</dbReference>
<gene>
    <name evidence="2" type="ORF">B0J15DRAFT_561321</name>
</gene>
<keyword evidence="3" id="KW-1185">Reference proteome</keyword>
<organism evidence="2 3">
    <name type="scientific">Fusarium solani</name>
    <name type="common">Filamentous fungus</name>
    <dbReference type="NCBI Taxonomy" id="169388"/>
    <lineage>
        <taxon>Eukaryota</taxon>
        <taxon>Fungi</taxon>
        <taxon>Dikarya</taxon>
        <taxon>Ascomycota</taxon>
        <taxon>Pezizomycotina</taxon>
        <taxon>Sordariomycetes</taxon>
        <taxon>Hypocreomycetidae</taxon>
        <taxon>Hypocreales</taxon>
        <taxon>Nectriaceae</taxon>
        <taxon>Fusarium</taxon>
        <taxon>Fusarium solani species complex</taxon>
    </lineage>
</organism>
<accession>A0A9P9H458</accession>
<dbReference type="PANTHER" id="PTHR43283">
    <property type="entry name" value="BETA-LACTAMASE-RELATED"/>
    <property type="match status" value="1"/>
</dbReference>
<feature type="domain" description="Beta-lactamase-related" evidence="1">
    <location>
        <begin position="39"/>
        <end position="351"/>
    </location>
</feature>
<dbReference type="Pfam" id="PF00144">
    <property type="entry name" value="Beta-lactamase"/>
    <property type="match status" value="1"/>
</dbReference>
<name>A0A9P9H458_FUSSL</name>
<comment type="caution">
    <text evidence="2">The sequence shown here is derived from an EMBL/GenBank/DDBJ whole genome shotgun (WGS) entry which is preliminary data.</text>
</comment>
<dbReference type="InterPro" id="IPR050789">
    <property type="entry name" value="Diverse_Enzym_Activities"/>
</dbReference>
<dbReference type="Proteomes" id="UP000736672">
    <property type="component" value="Unassembled WGS sequence"/>
</dbReference>